<keyword evidence="7" id="KW-0998">Cell outer membrane</keyword>
<reference evidence="11" key="1">
    <citation type="submission" date="2023-07" db="EMBL/GenBank/DDBJ databases">
        <title>Wenyingzhuangia sp. chi5 genome sequencing and assembly.</title>
        <authorList>
            <person name="Park S."/>
        </authorList>
    </citation>
    <scope>NUCLEOTIDE SEQUENCE</scope>
    <source>
        <strain evidence="11">Chi5</strain>
    </source>
</reference>
<feature type="signal peptide" evidence="8">
    <location>
        <begin position="1"/>
        <end position="19"/>
    </location>
</feature>
<comment type="subcellular location">
    <subcellularLocation>
        <location evidence="1">Cell outer membrane</location>
        <topology evidence="1">Multi-pass membrane protein</topology>
    </subcellularLocation>
</comment>
<dbReference type="EMBL" id="JAUMIT010000004">
    <property type="protein sequence ID" value="MDO3694969.1"/>
    <property type="molecule type" value="Genomic_DNA"/>
</dbReference>
<dbReference type="Pfam" id="PF14905">
    <property type="entry name" value="OMP_b-brl_3"/>
    <property type="match status" value="1"/>
</dbReference>
<evidence type="ECO:0000313" key="12">
    <source>
        <dbReference type="Proteomes" id="UP001168642"/>
    </source>
</evidence>
<evidence type="ECO:0000256" key="3">
    <source>
        <dbReference type="ARBA" id="ARBA00022452"/>
    </source>
</evidence>
<dbReference type="Proteomes" id="UP001168642">
    <property type="component" value="Unassembled WGS sequence"/>
</dbReference>
<dbReference type="InterPro" id="IPR036942">
    <property type="entry name" value="Beta-barrel_TonB_sf"/>
</dbReference>
<proteinExistence type="predicted"/>
<evidence type="ECO:0000256" key="6">
    <source>
        <dbReference type="ARBA" id="ARBA00023136"/>
    </source>
</evidence>
<evidence type="ECO:0000259" key="10">
    <source>
        <dbReference type="Pfam" id="PF14905"/>
    </source>
</evidence>
<dbReference type="Gene3D" id="2.40.170.20">
    <property type="entry name" value="TonB-dependent receptor, beta-barrel domain"/>
    <property type="match status" value="1"/>
</dbReference>
<dbReference type="SUPFAM" id="SSF56935">
    <property type="entry name" value="Porins"/>
    <property type="match status" value="1"/>
</dbReference>
<protein>
    <submittedName>
        <fullName evidence="11">TonB-dependent receptor</fullName>
    </submittedName>
</protein>
<sequence>MKKLCTLILFYLISNFSFSQIIGKVTDKESKDVLEYATATLYNQKGEVVTGVVTNQQGMFFIENVNSGTYSLETTFIGYQPKKVENIRVDKKNAFIDLGTLVLSIASSQLDAVVIKGQAATVSHKIDRQVFETSKFQTSQGGSAVDVVKNLPSVTVNGEGAISVRGSNSFAVLLNGKPTQGDAASILAQLPANALEKVELITAPSAKYDPEGTAGILNIITKKGATNGDYAQVNVRGGFPPIQDYNTKEYPQRYGIDATYNTRTDDWNFSVGASYQRNDISGRREGGLDIVNTTNDTHRFLPSDGERSFDEVSYNGRFTVDYTPNDADEFSLGMYAGKRQKDRLADIFYNNYTVSPIGSGTIENEFSYYNHNLRTRKGDFALASFDYAHKFSDKSKLSTSVLYEYTFLGGPTENDNVEGTDLSDDYLTDDSIKIYQQEKNTNDNPLNGIRFNLDYQWKPMSLGTLETGYQFRHLDHKGDFDYQRKNVSQGETDFSQVPEFSSNIELKRIIHAAYAQVTGTKEKWNYNAGIRAELMNREYKEKLVSEPNQNTYQFDYFKLFPSASLQYKVDDKTNIKAAYSKRVDRTTTFKMNSFAEREHSEVYEQGDNKLKPEFIDLVELGVYKKFKGGNSMFATAYFRHTKNVINRVNALAYESNGVVIDSILNRVYSNVGKSNAIGLEIGATIKPSKKWTNFIGANIYNYAIDGVMSFNHRDGIRRLYNIDSKATIYSFNVNSTYSFWKNASLQFTLNYISDRNTAMGQDSRFYTPNLTFRKTFWNDNLTATLQWQNIDMGLLNSNEQRITTSRPGEFYTTTNYVYEVDVVSLNLTYTFNKLRNKSKFIESEFGKREF</sequence>
<organism evidence="11 12">
    <name type="scientific">Wenyingzhuangia gilva</name>
    <dbReference type="NCBI Taxonomy" id="3057677"/>
    <lineage>
        <taxon>Bacteria</taxon>
        <taxon>Pseudomonadati</taxon>
        <taxon>Bacteroidota</taxon>
        <taxon>Flavobacteriia</taxon>
        <taxon>Flavobacteriales</taxon>
        <taxon>Flavobacteriaceae</taxon>
        <taxon>Wenyingzhuangia</taxon>
    </lineage>
</organism>
<name>A0ABT8VSK6_9FLAO</name>
<dbReference type="Pfam" id="PF13620">
    <property type="entry name" value="CarboxypepD_reg"/>
    <property type="match status" value="1"/>
</dbReference>
<keyword evidence="3" id="KW-1134">Transmembrane beta strand</keyword>
<evidence type="ECO:0000256" key="4">
    <source>
        <dbReference type="ARBA" id="ARBA00022692"/>
    </source>
</evidence>
<evidence type="ECO:0000256" key="7">
    <source>
        <dbReference type="ARBA" id="ARBA00023237"/>
    </source>
</evidence>
<evidence type="ECO:0000313" key="11">
    <source>
        <dbReference type="EMBL" id="MDO3694969.1"/>
    </source>
</evidence>
<dbReference type="InterPro" id="IPR012910">
    <property type="entry name" value="Plug_dom"/>
</dbReference>
<evidence type="ECO:0000259" key="9">
    <source>
        <dbReference type="Pfam" id="PF07715"/>
    </source>
</evidence>
<feature type="chain" id="PRO_5045723485" evidence="8">
    <location>
        <begin position="20"/>
        <end position="850"/>
    </location>
</feature>
<accession>A0ABT8VSK6</accession>
<gene>
    <name evidence="11" type="ORF">QVZ41_08955</name>
</gene>
<dbReference type="InterPro" id="IPR041700">
    <property type="entry name" value="OMP_b-brl_3"/>
</dbReference>
<dbReference type="Gene3D" id="2.60.40.1120">
    <property type="entry name" value="Carboxypeptidase-like, regulatory domain"/>
    <property type="match status" value="1"/>
</dbReference>
<dbReference type="PANTHER" id="PTHR30069:SF29">
    <property type="entry name" value="HEMOGLOBIN AND HEMOGLOBIN-HAPTOGLOBIN-BINDING PROTEIN 1-RELATED"/>
    <property type="match status" value="1"/>
</dbReference>
<feature type="domain" description="Outer membrane protein beta-barrel" evidence="10">
    <location>
        <begin position="413"/>
        <end position="829"/>
    </location>
</feature>
<keyword evidence="11" id="KW-0675">Receptor</keyword>
<evidence type="ECO:0000256" key="1">
    <source>
        <dbReference type="ARBA" id="ARBA00004571"/>
    </source>
</evidence>
<dbReference type="RefSeq" id="WP_302884230.1">
    <property type="nucleotide sequence ID" value="NZ_JAUMIT010000004.1"/>
</dbReference>
<evidence type="ECO:0000256" key="2">
    <source>
        <dbReference type="ARBA" id="ARBA00022448"/>
    </source>
</evidence>
<feature type="domain" description="TonB-dependent receptor plug" evidence="9">
    <location>
        <begin position="128"/>
        <end position="216"/>
    </location>
</feature>
<keyword evidence="6" id="KW-0472">Membrane</keyword>
<dbReference type="InterPro" id="IPR039426">
    <property type="entry name" value="TonB-dep_rcpt-like"/>
</dbReference>
<dbReference type="Pfam" id="PF07715">
    <property type="entry name" value="Plug"/>
    <property type="match status" value="1"/>
</dbReference>
<dbReference type="Gene3D" id="2.170.130.10">
    <property type="entry name" value="TonB-dependent receptor, plug domain"/>
    <property type="match status" value="1"/>
</dbReference>
<evidence type="ECO:0000256" key="5">
    <source>
        <dbReference type="ARBA" id="ARBA00022729"/>
    </source>
</evidence>
<comment type="caution">
    <text evidence="11">The sequence shown here is derived from an EMBL/GenBank/DDBJ whole genome shotgun (WGS) entry which is preliminary data.</text>
</comment>
<keyword evidence="4" id="KW-0812">Transmembrane</keyword>
<keyword evidence="2" id="KW-0813">Transport</keyword>
<dbReference type="InterPro" id="IPR037066">
    <property type="entry name" value="Plug_dom_sf"/>
</dbReference>
<keyword evidence="12" id="KW-1185">Reference proteome</keyword>
<dbReference type="SUPFAM" id="SSF49478">
    <property type="entry name" value="Cna protein B-type domain"/>
    <property type="match status" value="1"/>
</dbReference>
<dbReference type="PANTHER" id="PTHR30069">
    <property type="entry name" value="TONB-DEPENDENT OUTER MEMBRANE RECEPTOR"/>
    <property type="match status" value="1"/>
</dbReference>
<evidence type="ECO:0000256" key="8">
    <source>
        <dbReference type="SAM" id="SignalP"/>
    </source>
</evidence>
<keyword evidence="5 8" id="KW-0732">Signal</keyword>